<reference evidence="4" key="1">
    <citation type="journal article" date="2019" name="Int. J. Syst. Evol. Microbiol.">
        <title>The Global Catalogue of Microorganisms (GCM) 10K type strain sequencing project: providing services to taxonomists for standard genome sequencing and annotation.</title>
        <authorList>
            <consortium name="The Broad Institute Genomics Platform"/>
            <consortium name="The Broad Institute Genome Sequencing Center for Infectious Disease"/>
            <person name="Wu L."/>
            <person name="Ma J."/>
        </authorList>
    </citation>
    <scope>NUCLEOTIDE SEQUENCE [LARGE SCALE GENOMIC DNA]</scope>
    <source>
        <strain evidence="4">JCM 31202</strain>
    </source>
</reference>
<feature type="chain" id="PRO_5045615000" evidence="1">
    <location>
        <begin position="31"/>
        <end position="508"/>
    </location>
</feature>
<dbReference type="InterPro" id="IPR000772">
    <property type="entry name" value="Ricin_B_lectin"/>
</dbReference>
<keyword evidence="4" id="KW-1185">Reference proteome</keyword>
<dbReference type="InterPro" id="IPR013830">
    <property type="entry name" value="SGNH_hydro"/>
</dbReference>
<dbReference type="InterPro" id="IPR035992">
    <property type="entry name" value="Ricin_B-like_lectins"/>
</dbReference>
<dbReference type="SMART" id="SM00458">
    <property type="entry name" value="RICIN"/>
    <property type="match status" value="1"/>
</dbReference>
<dbReference type="SUPFAM" id="SSF52266">
    <property type="entry name" value="SGNH hydrolase"/>
    <property type="match status" value="1"/>
</dbReference>
<evidence type="ECO:0000313" key="4">
    <source>
        <dbReference type="Proteomes" id="UP001596972"/>
    </source>
</evidence>
<keyword evidence="1" id="KW-0732">Signal</keyword>
<dbReference type="CDD" id="cd00161">
    <property type="entry name" value="beta-trefoil_Ricin-like"/>
    <property type="match status" value="1"/>
</dbReference>
<dbReference type="Gene3D" id="3.40.50.1110">
    <property type="entry name" value="SGNH hydrolase"/>
    <property type="match status" value="1"/>
</dbReference>
<dbReference type="Proteomes" id="UP001596972">
    <property type="component" value="Unassembled WGS sequence"/>
</dbReference>
<organism evidence="3 4">
    <name type="scientific">Actinomadura sediminis</name>
    <dbReference type="NCBI Taxonomy" id="1038904"/>
    <lineage>
        <taxon>Bacteria</taxon>
        <taxon>Bacillati</taxon>
        <taxon>Actinomycetota</taxon>
        <taxon>Actinomycetes</taxon>
        <taxon>Streptosporangiales</taxon>
        <taxon>Thermomonosporaceae</taxon>
        <taxon>Actinomadura</taxon>
    </lineage>
</organism>
<dbReference type="EMBL" id="JBHTJA010000001">
    <property type="protein sequence ID" value="MFD0899072.1"/>
    <property type="molecule type" value="Genomic_DNA"/>
</dbReference>
<gene>
    <name evidence="3" type="ORF">ACFQ11_01515</name>
</gene>
<dbReference type="InterPro" id="IPR036514">
    <property type="entry name" value="SGNH_hydro_sf"/>
</dbReference>
<dbReference type="SUPFAM" id="SSF50370">
    <property type="entry name" value="Ricin B-like lectins"/>
    <property type="match status" value="1"/>
</dbReference>
<evidence type="ECO:0000256" key="1">
    <source>
        <dbReference type="SAM" id="SignalP"/>
    </source>
</evidence>
<proteinExistence type="predicted"/>
<dbReference type="RefSeq" id="WP_378295868.1">
    <property type="nucleotide sequence ID" value="NZ_JBHTJA010000001.1"/>
</dbReference>
<dbReference type="PANTHER" id="PTHR37981">
    <property type="entry name" value="LIPASE 2"/>
    <property type="match status" value="1"/>
</dbReference>
<dbReference type="PROSITE" id="PS50231">
    <property type="entry name" value="RICIN_B_LECTIN"/>
    <property type="match status" value="1"/>
</dbReference>
<comment type="caution">
    <text evidence="3">The sequence shown here is derived from an EMBL/GenBank/DDBJ whole genome shotgun (WGS) entry which is preliminary data.</text>
</comment>
<feature type="signal peptide" evidence="1">
    <location>
        <begin position="1"/>
        <end position="30"/>
    </location>
</feature>
<dbReference type="Gene3D" id="2.80.10.50">
    <property type="match status" value="1"/>
</dbReference>
<protein>
    <submittedName>
        <fullName evidence="3">Ricin-type beta-trefoil lectin domain protein</fullName>
    </submittedName>
</protein>
<feature type="domain" description="Ricin B lectin" evidence="2">
    <location>
        <begin position="386"/>
        <end position="507"/>
    </location>
</feature>
<dbReference type="Pfam" id="PF00652">
    <property type="entry name" value="Ricin_B_lectin"/>
    <property type="match status" value="1"/>
</dbReference>
<dbReference type="PANTHER" id="PTHR37981:SF1">
    <property type="entry name" value="SGNH HYDROLASE-TYPE ESTERASE DOMAIN-CONTAINING PROTEIN"/>
    <property type="match status" value="1"/>
</dbReference>
<sequence length="508" mass="54196">MPQIRPWLRTCTVAAAALTLGSLFTSATNAATAAPTGAAAPPAASSTPLPADLEQIRATEATKLYGSPEERPMAERKTSLVSIGDSEISGEGAGSYWPDTAGPTNWCHRSQHAAIYRTSIPADVTTNISCSGAATYHVRIGGVKQYADQLVQSDHLAIKARNTRVKMVVVVIGANDDIQFGPVMTDCVQRWVLSKGTCEPTYAPGWQDRVDGMVPKVAATVTDLKKVMRDAGYAEGGYKLVLMSYPSPISPDMADNPAFPGKLPGGCLGYDSDAAWGRNTAVPALERGIRQAARLSGASYLDASRLFHGHEVCMESTWARGFFYDGSFPPDENSARQSYHPNAAGHGAFAACFSQFYESGLREASCADPASTGDPKLYAGAWDDMFKPLKNAATGQCVDTVGGSSRNYTAVVGWDCHGGRNQSWWYDPVYKSVHVGLSHDRCLDSRDIAAPTAAILWNCHGGANQKWTMPADGTIRPATENGLCLTQPVADKAVALRRCDGSAAQRFA</sequence>
<name>A0ABW3EI70_9ACTN</name>
<accession>A0ABW3EI70</accession>
<dbReference type="InterPro" id="IPR037460">
    <property type="entry name" value="SEST-like"/>
</dbReference>
<evidence type="ECO:0000259" key="2">
    <source>
        <dbReference type="SMART" id="SM00458"/>
    </source>
</evidence>
<dbReference type="Pfam" id="PF13472">
    <property type="entry name" value="Lipase_GDSL_2"/>
    <property type="match status" value="1"/>
</dbReference>
<evidence type="ECO:0000313" key="3">
    <source>
        <dbReference type="EMBL" id="MFD0899072.1"/>
    </source>
</evidence>